<comment type="caution">
    <text evidence="2">The sequence shown here is derived from an EMBL/GenBank/DDBJ whole genome shotgun (WGS) entry which is preliminary data.</text>
</comment>
<feature type="compositionally biased region" description="Polar residues" evidence="1">
    <location>
        <begin position="1"/>
        <end position="12"/>
    </location>
</feature>
<dbReference type="RefSeq" id="WP_277538341.1">
    <property type="nucleotide sequence ID" value="NZ_JAPDIA010000009.1"/>
</dbReference>
<keyword evidence="3" id="KW-1185">Reference proteome</keyword>
<name>A0A9X4QWP9_9BACL</name>
<dbReference type="EMBL" id="JAPDIA010000009">
    <property type="protein sequence ID" value="MDG0813884.1"/>
    <property type="molecule type" value="Genomic_DNA"/>
</dbReference>
<dbReference type="AlphaFoldDB" id="A0A9X4QWP9"/>
<dbReference type="Proteomes" id="UP001153404">
    <property type="component" value="Unassembled WGS sequence"/>
</dbReference>
<gene>
    <name evidence="2" type="ORF">OMP40_34830</name>
</gene>
<protein>
    <submittedName>
        <fullName evidence="2">Uncharacterized protein</fullName>
    </submittedName>
</protein>
<organism evidence="2 3">
    <name type="scientific">Cohnella rhizosphaerae</name>
    <dbReference type="NCBI Taxonomy" id="1457232"/>
    <lineage>
        <taxon>Bacteria</taxon>
        <taxon>Bacillati</taxon>
        <taxon>Bacillota</taxon>
        <taxon>Bacilli</taxon>
        <taxon>Bacillales</taxon>
        <taxon>Paenibacillaceae</taxon>
        <taxon>Cohnella</taxon>
    </lineage>
</organism>
<evidence type="ECO:0000313" key="2">
    <source>
        <dbReference type="EMBL" id="MDG0813884.1"/>
    </source>
</evidence>
<reference evidence="2" key="1">
    <citation type="submission" date="2022-10" db="EMBL/GenBank/DDBJ databases">
        <title>Comparative genomic analysis of Cohnella hashimotonis sp. nov., isolated from the International Space Station.</title>
        <authorList>
            <person name="Simpson A."/>
            <person name="Venkateswaran K."/>
        </authorList>
    </citation>
    <scope>NUCLEOTIDE SEQUENCE</scope>
    <source>
        <strain evidence="2">DSM 28161</strain>
    </source>
</reference>
<feature type="compositionally biased region" description="Low complexity" evidence="1">
    <location>
        <begin position="26"/>
        <end position="42"/>
    </location>
</feature>
<proteinExistence type="predicted"/>
<feature type="region of interest" description="Disordered" evidence="1">
    <location>
        <begin position="1"/>
        <end position="42"/>
    </location>
</feature>
<evidence type="ECO:0000313" key="3">
    <source>
        <dbReference type="Proteomes" id="UP001153404"/>
    </source>
</evidence>
<evidence type="ECO:0000256" key="1">
    <source>
        <dbReference type="SAM" id="MobiDB-lite"/>
    </source>
</evidence>
<sequence>MERTAMPQQRSQAEPRPAQARDASRSGTAPQTAASAPPGAASFGSQAQALLKLQQQGGNRAVMQMLRAKGAVPAASAPPIQRMRIVKDAVYREAQETDAAKDVVDTERLSALERHSLILEMTLEGNLALLQRIQREWDKGELDGEVDLEELFELGGRDRGAAEEEARGA</sequence>
<accession>A0A9X4QWP9</accession>